<dbReference type="EMBL" id="ACHA02000012">
    <property type="protein sequence ID" value="EFK56209.1"/>
    <property type="molecule type" value="Genomic_DNA"/>
</dbReference>
<dbReference type="Proteomes" id="UP000006258">
    <property type="component" value="Unassembled WGS sequence"/>
</dbReference>
<reference evidence="2" key="1">
    <citation type="submission" date="2010-07" db="EMBL/GenBank/DDBJ databases">
        <authorList>
            <person name="Muzny D."/>
            <person name="Qin X."/>
            <person name="Buhay C."/>
            <person name="Dugan-Rocha S."/>
            <person name="Ding Y."/>
            <person name="Chen G."/>
            <person name="Hawes A."/>
            <person name="Holder M."/>
            <person name="Jhangiani S."/>
            <person name="Johnson A."/>
            <person name="Khan Z."/>
            <person name="Li Z."/>
            <person name="Liu W."/>
            <person name="Liu X."/>
            <person name="Perez L."/>
            <person name="Shen H."/>
            <person name="Wang Q."/>
            <person name="Watt J."/>
            <person name="Xi L."/>
            <person name="Xin Y."/>
            <person name="Zhou J."/>
            <person name="Deng J."/>
            <person name="Jiang H."/>
            <person name="Liu Y."/>
            <person name="Qu J."/>
            <person name="Song X.-Z."/>
            <person name="Zhang L."/>
            <person name="Villasana D."/>
            <person name="Johnson A."/>
            <person name="Liu J."/>
            <person name="Liyanage D."/>
            <person name="Lorensuhewa L."/>
            <person name="Robinson T."/>
            <person name="Song A."/>
            <person name="Song B.-B."/>
            <person name="Dinh H."/>
            <person name="Thornton R."/>
            <person name="Coyle M."/>
            <person name="Francisco L."/>
            <person name="Jackson L."/>
            <person name="Javaid M."/>
            <person name="Korchina V."/>
            <person name="Kovar C."/>
            <person name="Mata R."/>
            <person name="Mathew T."/>
            <person name="Ngo R."/>
            <person name="Nguyen L."/>
            <person name="Nguyen N."/>
            <person name="Okwuonu G."/>
            <person name="Ongeri F."/>
            <person name="Pham C."/>
            <person name="Simmons D."/>
            <person name="Wilczek-Boney K."/>
            <person name="Hale W."/>
            <person name="Jakkamsetti A."/>
            <person name="Pham P."/>
            <person name="Ruth R."/>
            <person name="San Lucas F."/>
            <person name="Warren J."/>
            <person name="Zhang J."/>
            <person name="Zhao Z."/>
            <person name="Zhou C."/>
            <person name="Zhu D."/>
            <person name="Lee S."/>
            <person name="Bess C."/>
            <person name="Blankenburg K."/>
            <person name="Forbes L."/>
            <person name="Fu Q."/>
            <person name="Gubbala S."/>
            <person name="Hirani K."/>
            <person name="Jayaseelan J.C."/>
            <person name="Lara F."/>
            <person name="Munidasa M."/>
            <person name="Palculict T."/>
            <person name="Patil S."/>
            <person name="Pu L.-L."/>
            <person name="Saada N."/>
            <person name="Tang L."/>
            <person name="Weissenberger G."/>
            <person name="Zhu Y."/>
            <person name="Hemphill L."/>
            <person name="Shang Y."/>
            <person name="Youmans B."/>
            <person name="Ayvaz T."/>
            <person name="Ross M."/>
            <person name="Santibanez J."/>
            <person name="Aqrawi P."/>
            <person name="Gross S."/>
            <person name="Joshi V."/>
            <person name="Fowler G."/>
            <person name="Nazareth L."/>
            <person name="Reid J."/>
            <person name="Worley K."/>
            <person name="Petrosino J."/>
            <person name="Highlander S."/>
            <person name="Gibbs R."/>
        </authorList>
    </citation>
    <scope>NUCLEOTIDE SEQUENCE [LARGE SCALE GENOMIC DNA]</scope>
    <source>
        <strain evidence="2">ATCC 33861</strain>
    </source>
</reference>
<protein>
    <submittedName>
        <fullName evidence="2">Uncharacterized protein</fullName>
    </submittedName>
</protein>
<comment type="caution">
    <text evidence="2">The sequence shown here is derived from an EMBL/GenBank/DDBJ whole genome shotgun (WGS) entry which is preliminary data.</text>
</comment>
<sequence>MLFSKLMNYMENTNYLSLQVGVIKELQNQNQGNKKRFSNGESENLYNQL</sequence>
<name>D7VR08_SPHSI</name>
<proteinExistence type="predicted"/>
<accession>D7VR08</accession>
<feature type="region of interest" description="Disordered" evidence="1">
    <location>
        <begin position="30"/>
        <end position="49"/>
    </location>
</feature>
<keyword evidence="3" id="KW-1185">Reference proteome</keyword>
<evidence type="ECO:0000256" key="1">
    <source>
        <dbReference type="SAM" id="MobiDB-lite"/>
    </source>
</evidence>
<evidence type="ECO:0000313" key="3">
    <source>
        <dbReference type="Proteomes" id="UP000006258"/>
    </source>
</evidence>
<dbReference type="AlphaFoldDB" id="D7VR08"/>
<dbReference type="STRING" id="525373.HMPREF0766_13412"/>
<gene>
    <name evidence="2" type="ORF">HMPREF0766_13412</name>
</gene>
<evidence type="ECO:0000313" key="2">
    <source>
        <dbReference type="EMBL" id="EFK56209.1"/>
    </source>
</evidence>
<dbReference type="HOGENOM" id="CLU_3140829_0_0_10"/>
<organism evidence="2 3">
    <name type="scientific">Sphingobacterium spiritivorum ATCC 33861</name>
    <dbReference type="NCBI Taxonomy" id="525373"/>
    <lineage>
        <taxon>Bacteria</taxon>
        <taxon>Pseudomonadati</taxon>
        <taxon>Bacteroidota</taxon>
        <taxon>Sphingobacteriia</taxon>
        <taxon>Sphingobacteriales</taxon>
        <taxon>Sphingobacteriaceae</taxon>
        <taxon>Sphingobacterium</taxon>
    </lineage>
</organism>
<feature type="compositionally biased region" description="Polar residues" evidence="1">
    <location>
        <begin position="39"/>
        <end position="49"/>
    </location>
</feature>